<evidence type="ECO:0000313" key="2">
    <source>
        <dbReference type="Proteomes" id="UP001174136"/>
    </source>
</evidence>
<sequence>MQEYARQTLRLDQVASGQPAEQLGLGCFNWASWFKANPKERHGMVQREVHKAEAERRCVKAVAMNKQGSWTWWESMLEKALTWQEIWSMEGHRIKFLLCSVCDVLPTPSNLHTCTWKASQP</sequence>
<comment type="caution">
    <text evidence="1">The sequence shown here is derived from an EMBL/GenBank/DDBJ whole genome shotgun (WGS) entry which is preliminary data.</text>
</comment>
<organism evidence="1 2">
    <name type="scientific">Merluccius polli</name>
    <name type="common">Benguela hake</name>
    <name type="synonym">Merluccius cadenati</name>
    <dbReference type="NCBI Taxonomy" id="89951"/>
    <lineage>
        <taxon>Eukaryota</taxon>
        <taxon>Metazoa</taxon>
        <taxon>Chordata</taxon>
        <taxon>Craniata</taxon>
        <taxon>Vertebrata</taxon>
        <taxon>Euteleostomi</taxon>
        <taxon>Actinopterygii</taxon>
        <taxon>Neopterygii</taxon>
        <taxon>Teleostei</taxon>
        <taxon>Neoteleostei</taxon>
        <taxon>Acanthomorphata</taxon>
        <taxon>Zeiogadaria</taxon>
        <taxon>Gadariae</taxon>
        <taxon>Gadiformes</taxon>
        <taxon>Gadoidei</taxon>
        <taxon>Merlucciidae</taxon>
        <taxon>Merluccius</taxon>
    </lineage>
</organism>
<dbReference type="AlphaFoldDB" id="A0AA47MVB5"/>
<keyword evidence="2" id="KW-1185">Reference proteome</keyword>
<evidence type="ECO:0000313" key="1">
    <source>
        <dbReference type="EMBL" id="KAK0146717.1"/>
    </source>
</evidence>
<proteinExistence type="predicted"/>
<accession>A0AA47MVB5</accession>
<dbReference type="EMBL" id="JAOPHQ010002560">
    <property type="protein sequence ID" value="KAK0146717.1"/>
    <property type="molecule type" value="Genomic_DNA"/>
</dbReference>
<protein>
    <submittedName>
        <fullName evidence="1">Uncharacterized protein</fullName>
    </submittedName>
</protein>
<gene>
    <name evidence="1" type="ORF">N1851_013925</name>
</gene>
<name>A0AA47MVB5_MERPO</name>
<dbReference type="Proteomes" id="UP001174136">
    <property type="component" value="Unassembled WGS sequence"/>
</dbReference>
<reference evidence="1" key="1">
    <citation type="journal article" date="2023" name="Front. Mar. Sci.">
        <title>A new Merluccius polli reference genome to investigate the effects of global change in West African waters.</title>
        <authorList>
            <person name="Mateo J.L."/>
            <person name="Blanco-Fernandez C."/>
            <person name="Garcia-Vazquez E."/>
            <person name="Machado-Schiaffino G."/>
        </authorList>
    </citation>
    <scope>NUCLEOTIDE SEQUENCE</scope>
    <source>
        <strain evidence="1">C29</strain>
        <tissue evidence="1">Fin</tissue>
    </source>
</reference>